<dbReference type="Proteomes" id="UP000661691">
    <property type="component" value="Unassembled WGS sequence"/>
</dbReference>
<dbReference type="Pfam" id="PF07485">
    <property type="entry name" value="DUF1529"/>
    <property type="match status" value="2"/>
</dbReference>
<accession>A0A926NAH1</accession>
<reference evidence="2" key="1">
    <citation type="submission" date="2022-10" db="EMBL/GenBank/DDBJ databases">
        <title>A novel bacterium of genus Hazenella, isolated from South China Sea.</title>
        <authorList>
            <person name="Huang H."/>
            <person name="Mo K."/>
            <person name="Hu Y."/>
        </authorList>
    </citation>
    <scope>NUCLEOTIDE SEQUENCE [LARGE SCALE GENOMIC DNA]</scope>
    <source>
        <strain evidence="2">IB182357</strain>
    </source>
</reference>
<dbReference type="InterPro" id="IPR011094">
    <property type="entry name" value="Uncharacterised_LppY/LpqO"/>
</dbReference>
<dbReference type="EMBL" id="JACXAH010000015">
    <property type="protein sequence ID" value="MBD1372922.1"/>
    <property type="molecule type" value="Genomic_DNA"/>
</dbReference>
<name>A0A926NAH1_9BACL</name>
<evidence type="ECO:0000313" key="2">
    <source>
        <dbReference type="Proteomes" id="UP000661691"/>
    </source>
</evidence>
<dbReference type="AlphaFoldDB" id="A0A926NAH1"/>
<sequence length="257" mass="28379">MKGTSTIDTRGCTVNAERTFPLTIQGVATNAFTAKGVSFDFQDFDQKGSTLCLGLINLLETELTPFIRALTSNKNILIASTPQFFLASNPQVTTLSIVAIENPITFALDVARAFKKLNIVTRPVTSDRSNSTCRAIAHTISPLAFPNIINHICTPLIIRQKRLSKTLGRSSASLNNLEFSFTPIPNSKQTLCLSRLWLYQNEVNRVVSRIKRLNLTLGSVAVSLPFTHPKSYYVNFQSIENPFVFARKSAIIIQGIA</sequence>
<proteinExistence type="predicted"/>
<comment type="caution">
    <text evidence="1">The sequence shown here is derived from an EMBL/GenBank/DDBJ whole genome shotgun (WGS) entry which is preliminary data.</text>
</comment>
<keyword evidence="2" id="KW-1185">Reference proteome</keyword>
<organism evidence="1 2">
    <name type="scientific">Polycladospora coralii</name>
    <dbReference type="NCBI Taxonomy" id="2771432"/>
    <lineage>
        <taxon>Bacteria</taxon>
        <taxon>Bacillati</taxon>
        <taxon>Bacillota</taxon>
        <taxon>Bacilli</taxon>
        <taxon>Bacillales</taxon>
        <taxon>Thermoactinomycetaceae</taxon>
        <taxon>Polycladospora</taxon>
    </lineage>
</organism>
<dbReference type="RefSeq" id="WP_191142226.1">
    <property type="nucleotide sequence ID" value="NZ_JACXAH010000015.1"/>
</dbReference>
<gene>
    <name evidence="1" type="ORF">IC620_11195</name>
</gene>
<protein>
    <submittedName>
        <fullName evidence="1">DUF1259 domain-containing protein</fullName>
    </submittedName>
</protein>
<evidence type="ECO:0000313" key="1">
    <source>
        <dbReference type="EMBL" id="MBD1372922.1"/>
    </source>
</evidence>